<dbReference type="EMBL" id="CP119877">
    <property type="protein sequence ID" value="WFD33257.1"/>
    <property type="molecule type" value="Genomic_DNA"/>
</dbReference>
<evidence type="ECO:0000259" key="1">
    <source>
        <dbReference type="Pfam" id="PF08596"/>
    </source>
</evidence>
<dbReference type="GO" id="GO:0045159">
    <property type="term" value="F:myosin II binding"/>
    <property type="evidence" value="ECO:0007669"/>
    <property type="project" value="TreeGrafter"/>
</dbReference>
<dbReference type="InterPro" id="IPR036322">
    <property type="entry name" value="WD40_repeat_dom_sf"/>
</dbReference>
<dbReference type="GO" id="GO:0005737">
    <property type="term" value="C:cytoplasm"/>
    <property type="evidence" value="ECO:0007669"/>
    <property type="project" value="TreeGrafter"/>
</dbReference>
<dbReference type="PANTHER" id="PTHR10241">
    <property type="entry name" value="LETHAL 2 GIANT LARVAE PROTEIN"/>
    <property type="match status" value="1"/>
</dbReference>
<name>A0AAF0EQN6_9BASI</name>
<dbReference type="Pfam" id="PF08596">
    <property type="entry name" value="Lgl_C"/>
    <property type="match status" value="1"/>
</dbReference>
<protein>
    <submittedName>
        <fullName evidence="2">Lethal(2) giant larvae sro7</fullName>
    </submittedName>
</protein>
<gene>
    <name evidence="2" type="primary">SRO7</name>
    <name evidence="2" type="ORF">MCUN1_000070</name>
</gene>
<sequence length="1184" mass="127442">MPPKAWLKNVARHAGVPTEPSVPLAARLLDWTGELRDQSRFTEGMLDELTLPSEITAMAYEPGLGVLAVGTMVGTVHLFGAPTVRLWFELRPAVRVKHLVFKSDAYLLVAIDEKDNVSVYDLSRLDPKSAAMRNAAQGRRVPVSGRNPQIADVPMRVGIYSARNNVLCAETSTVHNHLLLGLADGTVETYDLERFSASPYKIPNLWWHEEEILRRSNVPDAPSRLHVPLIIAIAPHPKDVNVLLLCYEGGAILYSLTERSALRTYQLRLLPGAPGPDHGAPMEHIWSERLCAATSIAWRPDGEVFAMGHDDGCISFWSAGHDDRPLLVRSLTDIDIDRPVAPEDLAQKGPSLGPCEPIFKLTWSAFTPSSSWGWGEAQASGPAGTILTVMGGTPQSHNGTTVHALHLPEYTPASVWTNTPEAQRLVRQHMRDSLETTQVSCYTAHATVEDYILLPRINPHSNGAFDPYAILILTGASNTLPPLASHAARRSLEVYSFPPALETQPQYEALSLPLPLTFTGRGTVIGARYETLPLSAYRALLSGAPAEAAIGSISATQHMAGFARPNVVGGTLAHAEGIARNGRPRVLITWHLDGCVRIHDVSPHLLLLGTTDARGAVLTHAFPNTLAHLTVDLRQVLAHPALRGASGLSVLQQHPERLLVRNVHAAWDALELAIQLETGHVFHFAYADAGAASGLASSMADVSLGTPDAASGGDQDITPLDAAADVRRAGFKPNIVVHALPSITSLALSDAGLLAMASNTMLLVVDCHGHDIVLRAGCGNMDFYSRQLGDKEQKIISSESKSEIAALRFAACRTAGDSSFVPRLVVARASGFVTIWTLERTSLDSWLAYRSESSEVSIQGPVLALEVLDPVGMTRGLTKNDVIRSQAELDSPPASTSEFCVLLVVSSESVALYDRVTGARVDRYELHEQFTSAHIVDRRGKVLVLVSPGSIYVLSLPRFDTSFRMQRHTPPAKDLIAAMPSLASIESQGDFVEISDGHQLRLWSVFSRLPHGGVPSVCIFTPRALPIAPGSGAAGVISSVATGWFGRGAAGSLAPGAAIDALLAGPRRPAPPQLPPQICATPAADVEVAAPTQHAVDGTDAEAVAGRGTASSWYDVATRKVSSLSDAARYQAQLNMQLLHKRDEILSDLDEGVQNLEERARSFFKNTRNMAIKAAAREKINEFM</sequence>
<dbReference type="AlphaFoldDB" id="A0AAF0EQN6"/>
<accession>A0AAF0EQN6</accession>
<reference evidence="2" key="1">
    <citation type="submission" date="2023-03" db="EMBL/GenBank/DDBJ databases">
        <title>Mating type loci evolution in Malassezia.</title>
        <authorList>
            <person name="Coelho M.A."/>
        </authorList>
    </citation>
    <scope>NUCLEOTIDE SEQUENCE</scope>
    <source>
        <strain evidence="2">CBS 11721</strain>
    </source>
</reference>
<dbReference type="InterPro" id="IPR015943">
    <property type="entry name" value="WD40/YVTN_repeat-like_dom_sf"/>
</dbReference>
<evidence type="ECO:0000313" key="2">
    <source>
        <dbReference type="EMBL" id="WFD33257.1"/>
    </source>
</evidence>
<dbReference type="InterPro" id="IPR011041">
    <property type="entry name" value="Quinoprot_gluc/sorb_DH_b-prop"/>
</dbReference>
<dbReference type="SUPFAM" id="SSF50952">
    <property type="entry name" value="Soluble quinoprotein glucose dehydrogenase"/>
    <property type="match status" value="1"/>
</dbReference>
<dbReference type="SUPFAM" id="SSF50978">
    <property type="entry name" value="WD40 repeat-like"/>
    <property type="match status" value="1"/>
</dbReference>
<dbReference type="InterPro" id="IPR013905">
    <property type="entry name" value="Lgl_C_dom"/>
</dbReference>
<dbReference type="GO" id="GO:0005886">
    <property type="term" value="C:plasma membrane"/>
    <property type="evidence" value="ECO:0007669"/>
    <property type="project" value="TreeGrafter"/>
</dbReference>
<organism evidence="2 3">
    <name type="scientific">Malassezia cuniculi</name>
    <dbReference type="NCBI Taxonomy" id="948313"/>
    <lineage>
        <taxon>Eukaryota</taxon>
        <taxon>Fungi</taxon>
        <taxon>Dikarya</taxon>
        <taxon>Basidiomycota</taxon>
        <taxon>Ustilaginomycotina</taxon>
        <taxon>Malasseziomycetes</taxon>
        <taxon>Malasseziales</taxon>
        <taxon>Malasseziaceae</taxon>
        <taxon>Malassezia</taxon>
    </lineage>
</organism>
<proteinExistence type="predicted"/>
<dbReference type="Proteomes" id="UP001219933">
    <property type="component" value="Chromosome 1"/>
</dbReference>
<dbReference type="Gene3D" id="2.130.10.10">
    <property type="entry name" value="YVTN repeat-like/Quinoprotein amine dehydrogenase"/>
    <property type="match status" value="1"/>
</dbReference>
<dbReference type="GO" id="GO:0019905">
    <property type="term" value="F:syntaxin binding"/>
    <property type="evidence" value="ECO:0007669"/>
    <property type="project" value="TreeGrafter"/>
</dbReference>
<feature type="domain" description="Lethal giant larvae (Lgl)-like C-terminal" evidence="1">
    <location>
        <begin position="660"/>
        <end position="1070"/>
    </location>
</feature>
<dbReference type="GO" id="GO:0006893">
    <property type="term" value="P:Golgi to plasma membrane transport"/>
    <property type="evidence" value="ECO:0007669"/>
    <property type="project" value="TreeGrafter"/>
</dbReference>
<dbReference type="PANTHER" id="PTHR10241:SF25">
    <property type="entry name" value="TOMOSYN, ISOFORM C"/>
    <property type="match status" value="1"/>
</dbReference>
<evidence type="ECO:0000313" key="3">
    <source>
        <dbReference type="Proteomes" id="UP001219933"/>
    </source>
</evidence>
<dbReference type="GO" id="GO:0006887">
    <property type="term" value="P:exocytosis"/>
    <property type="evidence" value="ECO:0007669"/>
    <property type="project" value="TreeGrafter"/>
</dbReference>
<keyword evidence="3" id="KW-1185">Reference proteome</keyword>
<dbReference type="GO" id="GO:0005096">
    <property type="term" value="F:GTPase activator activity"/>
    <property type="evidence" value="ECO:0007669"/>
    <property type="project" value="TreeGrafter"/>
</dbReference>